<feature type="transmembrane region" description="Helical" evidence="1">
    <location>
        <begin position="47"/>
        <end position="67"/>
    </location>
</feature>
<keyword evidence="1" id="KW-1133">Transmembrane helix</keyword>
<feature type="transmembrane region" description="Helical" evidence="1">
    <location>
        <begin position="79"/>
        <end position="98"/>
    </location>
</feature>
<comment type="caution">
    <text evidence="2">The sequence shown here is derived from an EMBL/GenBank/DDBJ whole genome shotgun (WGS) entry which is preliminary data.</text>
</comment>
<dbReference type="Proteomes" id="UP001499910">
    <property type="component" value="Unassembled WGS sequence"/>
</dbReference>
<evidence type="ECO:0000313" key="3">
    <source>
        <dbReference type="Proteomes" id="UP001499910"/>
    </source>
</evidence>
<keyword evidence="1" id="KW-0812">Transmembrane</keyword>
<keyword evidence="1" id="KW-0472">Membrane</keyword>
<accession>A0ABP9L9T1</accession>
<evidence type="ECO:0000313" key="2">
    <source>
        <dbReference type="EMBL" id="GAA5072727.1"/>
    </source>
</evidence>
<protein>
    <submittedName>
        <fullName evidence="2">Uncharacterized protein</fullName>
    </submittedName>
</protein>
<proteinExistence type="predicted"/>
<sequence length="181" mass="19592">MIAVRERVMHIFVRCFLLLWLAGALTFVIDAFDGGGVFMPSMDWAGGMGWPVFLACLVVGAIADRLAPRSKGGAETLDVLLGPVFFAVGLQLFVFHTIPVTHALLVRDTVTHVYVAASDHPGGVSWCRSALDLQRIPLMQNQVCRLPRAFFDQIEVGDRVAVTGRGSSLGVFPDTVRALGP</sequence>
<gene>
    <name evidence="2" type="ORF">GCM10023209_17810</name>
</gene>
<dbReference type="EMBL" id="BAABHW010000002">
    <property type="protein sequence ID" value="GAA5072727.1"/>
    <property type="molecule type" value="Genomic_DNA"/>
</dbReference>
<evidence type="ECO:0000256" key="1">
    <source>
        <dbReference type="SAM" id="Phobius"/>
    </source>
</evidence>
<reference evidence="3" key="1">
    <citation type="journal article" date="2019" name="Int. J. Syst. Evol. Microbiol.">
        <title>The Global Catalogue of Microorganisms (GCM) 10K type strain sequencing project: providing services to taxonomists for standard genome sequencing and annotation.</title>
        <authorList>
            <consortium name="The Broad Institute Genomics Platform"/>
            <consortium name="The Broad Institute Genome Sequencing Center for Infectious Disease"/>
            <person name="Wu L."/>
            <person name="Ma J."/>
        </authorList>
    </citation>
    <scope>NUCLEOTIDE SEQUENCE [LARGE SCALE GENOMIC DNA]</scope>
    <source>
        <strain evidence="3">JCM 18015</strain>
    </source>
</reference>
<keyword evidence="3" id="KW-1185">Reference proteome</keyword>
<organism evidence="2 3">
    <name type="scientific">[Roseibacterium] beibuensis</name>
    <dbReference type="NCBI Taxonomy" id="1193142"/>
    <lineage>
        <taxon>Bacteria</taxon>
        <taxon>Pseudomonadati</taxon>
        <taxon>Pseudomonadota</taxon>
        <taxon>Alphaproteobacteria</taxon>
        <taxon>Rhodobacterales</taxon>
        <taxon>Roseobacteraceae</taxon>
        <taxon>Roseicyclus</taxon>
    </lineage>
</organism>
<name>A0ABP9L9T1_9RHOB</name>